<dbReference type="PROSITE" id="PS51078">
    <property type="entry name" value="ICLR_ED"/>
    <property type="match status" value="1"/>
</dbReference>
<dbReference type="Pfam" id="PF01614">
    <property type="entry name" value="IclR_C"/>
    <property type="match status" value="1"/>
</dbReference>
<sequence length="245" mass="26141">MASTIKLLDNANQIITLLSEIESASHSVITAEIGLPRSSVYRLVDGLAAIGLVRVDDAGIVRLSARWLHLADAAHRSFPEWQHVIDRLETVSTRTGQTSFLSLPTAKGAACIAWSPVKSLVLLSLRPGRLFSFNIGAAGRLLFAYASDDERAGYLESCDFATSTDRSITTPADLLADAEEIRELGWVLSNEDVNLGQAAVGVPAFSRSDRTLGCVSISGLTDDIVGHEHELAAILQAEVAASDAD</sequence>
<evidence type="ECO:0000259" key="4">
    <source>
        <dbReference type="PROSITE" id="PS51078"/>
    </source>
</evidence>
<feature type="domain" description="IclR-ED" evidence="4">
    <location>
        <begin position="66"/>
        <end position="245"/>
    </location>
</feature>
<gene>
    <name evidence="5" type="ORF">ACFSW7_05145</name>
</gene>
<dbReference type="InterPro" id="IPR050707">
    <property type="entry name" value="HTH_MetabolicPath_Reg"/>
</dbReference>
<comment type="caution">
    <text evidence="5">The sequence shown here is derived from an EMBL/GenBank/DDBJ whole genome shotgun (WGS) entry which is preliminary data.</text>
</comment>
<name>A0ABW5UZC3_9MICO</name>
<dbReference type="SUPFAM" id="SSF46785">
    <property type="entry name" value="Winged helix' DNA-binding domain"/>
    <property type="match status" value="1"/>
</dbReference>
<evidence type="ECO:0000313" key="6">
    <source>
        <dbReference type="Proteomes" id="UP001597492"/>
    </source>
</evidence>
<keyword evidence="6" id="KW-1185">Reference proteome</keyword>
<proteinExistence type="predicted"/>
<evidence type="ECO:0000313" key="5">
    <source>
        <dbReference type="EMBL" id="MFD2757762.1"/>
    </source>
</evidence>
<dbReference type="SUPFAM" id="SSF55781">
    <property type="entry name" value="GAF domain-like"/>
    <property type="match status" value="1"/>
</dbReference>
<organism evidence="5 6">
    <name type="scientific">Gulosibacter faecalis</name>
    <dbReference type="NCBI Taxonomy" id="272240"/>
    <lineage>
        <taxon>Bacteria</taxon>
        <taxon>Bacillati</taxon>
        <taxon>Actinomycetota</taxon>
        <taxon>Actinomycetes</taxon>
        <taxon>Micrococcales</taxon>
        <taxon>Microbacteriaceae</taxon>
        <taxon>Gulosibacter</taxon>
    </lineage>
</organism>
<evidence type="ECO:0000256" key="2">
    <source>
        <dbReference type="ARBA" id="ARBA00023125"/>
    </source>
</evidence>
<dbReference type="PANTHER" id="PTHR30136">
    <property type="entry name" value="HELIX-TURN-HELIX TRANSCRIPTIONAL REGULATOR, ICLR FAMILY"/>
    <property type="match status" value="1"/>
</dbReference>
<protein>
    <submittedName>
        <fullName evidence="5">IclR family transcriptional regulator</fullName>
    </submittedName>
</protein>
<accession>A0ABW5UZC3</accession>
<keyword evidence="2" id="KW-0238">DNA-binding</keyword>
<dbReference type="EMBL" id="JBHUNE010000003">
    <property type="protein sequence ID" value="MFD2757762.1"/>
    <property type="molecule type" value="Genomic_DNA"/>
</dbReference>
<dbReference type="InterPro" id="IPR014757">
    <property type="entry name" value="Tscrpt_reg_IclR_C"/>
</dbReference>
<dbReference type="Pfam" id="PF09339">
    <property type="entry name" value="HTH_IclR"/>
    <property type="match status" value="1"/>
</dbReference>
<dbReference type="Gene3D" id="3.30.450.40">
    <property type="match status" value="1"/>
</dbReference>
<dbReference type="InterPro" id="IPR036390">
    <property type="entry name" value="WH_DNA-bd_sf"/>
</dbReference>
<evidence type="ECO:0000256" key="1">
    <source>
        <dbReference type="ARBA" id="ARBA00023015"/>
    </source>
</evidence>
<dbReference type="Proteomes" id="UP001597492">
    <property type="component" value="Unassembled WGS sequence"/>
</dbReference>
<keyword evidence="1" id="KW-0805">Transcription regulation</keyword>
<dbReference type="InterPro" id="IPR029016">
    <property type="entry name" value="GAF-like_dom_sf"/>
</dbReference>
<dbReference type="Gene3D" id="1.10.10.10">
    <property type="entry name" value="Winged helix-like DNA-binding domain superfamily/Winged helix DNA-binding domain"/>
    <property type="match status" value="1"/>
</dbReference>
<reference evidence="6" key="1">
    <citation type="journal article" date="2019" name="Int. J. Syst. Evol. Microbiol.">
        <title>The Global Catalogue of Microorganisms (GCM) 10K type strain sequencing project: providing services to taxonomists for standard genome sequencing and annotation.</title>
        <authorList>
            <consortium name="The Broad Institute Genomics Platform"/>
            <consortium name="The Broad Institute Genome Sequencing Center for Infectious Disease"/>
            <person name="Wu L."/>
            <person name="Ma J."/>
        </authorList>
    </citation>
    <scope>NUCLEOTIDE SEQUENCE [LARGE SCALE GENOMIC DNA]</scope>
    <source>
        <strain evidence="6">TISTR 1514</strain>
    </source>
</reference>
<dbReference type="InterPro" id="IPR036388">
    <property type="entry name" value="WH-like_DNA-bd_sf"/>
</dbReference>
<dbReference type="InterPro" id="IPR005471">
    <property type="entry name" value="Tscrpt_reg_IclR_N"/>
</dbReference>
<dbReference type="PANTHER" id="PTHR30136:SF24">
    <property type="entry name" value="HTH-TYPE TRANSCRIPTIONAL REPRESSOR ALLR"/>
    <property type="match status" value="1"/>
</dbReference>
<evidence type="ECO:0000256" key="3">
    <source>
        <dbReference type="ARBA" id="ARBA00023163"/>
    </source>
</evidence>
<keyword evidence="3" id="KW-0804">Transcription</keyword>
<dbReference type="RefSeq" id="WP_019618247.1">
    <property type="nucleotide sequence ID" value="NZ_JBHUNE010000003.1"/>
</dbReference>